<dbReference type="EC" id="3.2.1.26" evidence="2"/>
<dbReference type="InterPro" id="IPR001362">
    <property type="entry name" value="Glyco_hydro_32"/>
</dbReference>
<dbReference type="PANTHER" id="PTHR43101:SF1">
    <property type="entry name" value="BETA-FRUCTOSIDASE"/>
    <property type="match status" value="1"/>
</dbReference>
<gene>
    <name evidence="8" type="ORF">SAMN04487824_11811</name>
</gene>
<dbReference type="SUPFAM" id="SSF49899">
    <property type="entry name" value="Concanavalin A-like lectins/glucanases"/>
    <property type="match status" value="1"/>
</dbReference>
<dbReference type="CDD" id="cd18623">
    <property type="entry name" value="GH32_ScrB-like"/>
    <property type="match status" value="1"/>
</dbReference>
<evidence type="ECO:0000256" key="4">
    <source>
        <dbReference type="ARBA" id="ARBA00023295"/>
    </source>
</evidence>
<dbReference type="SMART" id="SM00640">
    <property type="entry name" value="Glyco_32"/>
    <property type="match status" value="1"/>
</dbReference>
<feature type="domain" description="Glycosyl hydrolase family 32 C-terminal" evidence="7">
    <location>
        <begin position="398"/>
        <end position="465"/>
    </location>
</feature>
<dbReference type="InterPro" id="IPR013148">
    <property type="entry name" value="Glyco_hydro_32_N"/>
</dbReference>
<proteinExistence type="inferred from homology"/>
<evidence type="ECO:0000313" key="9">
    <source>
        <dbReference type="Proteomes" id="UP000198528"/>
    </source>
</evidence>
<dbReference type="Pfam" id="PF00251">
    <property type="entry name" value="Glyco_hydro_32N"/>
    <property type="match status" value="1"/>
</dbReference>
<accession>A0A1G6M2P2</accession>
<dbReference type="Pfam" id="PF08244">
    <property type="entry name" value="Glyco_hydro_32C"/>
    <property type="match status" value="1"/>
</dbReference>
<organism evidence="8 9">
    <name type="scientific">Parafannyhessea umbonata</name>
    <dbReference type="NCBI Taxonomy" id="604330"/>
    <lineage>
        <taxon>Bacteria</taxon>
        <taxon>Bacillati</taxon>
        <taxon>Actinomycetota</taxon>
        <taxon>Coriobacteriia</taxon>
        <taxon>Coriobacteriales</taxon>
        <taxon>Atopobiaceae</taxon>
        <taxon>Parafannyhessea</taxon>
    </lineage>
</organism>
<keyword evidence="4 5" id="KW-0326">Glycosidase</keyword>
<dbReference type="Gene3D" id="2.60.120.560">
    <property type="entry name" value="Exo-inulinase, domain 1"/>
    <property type="match status" value="1"/>
</dbReference>
<dbReference type="GO" id="GO:0005975">
    <property type="term" value="P:carbohydrate metabolic process"/>
    <property type="evidence" value="ECO:0007669"/>
    <property type="project" value="InterPro"/>
</dbReference>
<dbReference type="EMBL" id="FMZL01000018">
    <property type="protein sequence ID" value="SDC49802.1"/>
    <property type="molecule type" value="Genomic_DNA"/>
</dbReference>
<dbReference type="InterPro" id="IPR013320">
    <property type="entry name" value="ConA-like_dom_sf"/>
</dbReference>
<evidence type="ECO:0000256" key="2">
    <source>
        <dbReference type="ARBA" id="ARBA00012758"/>
    </source>
</evidence>
<feature type="domain" description="Glycosyl hydrolase family 32 N-terminal" evidence="6">
    <location>
        <begin position="30"/>
        <end position="350"/>
    </location>
</feature>
<evidence type="ECO:0000259" key="6">
    <source>
        <dbReference type="Pfam" id="PF00251"/>
    </source>
</evidence>
<dbReference type="PROSITE" id="PS00609">
    <property type="entry name" value="GLYCOSYL_HYDROL_F32"/>
    <property type="match status" value="1"/>
</dbReference>
<evidence type="ECO:0000313" key="8">
    <source>
        <dbReference type="EMBL" id="SDC49802.1"/>
    </source>
</evidence>
<dbReference type="GO" id="GO:0004564">
    <property type="term" value="F:beta-fructofuranosidase activity"/>
    <property type="evidence" value="ECO:0007669"/>
    <property type="project" value="UniProtKB-EC"/>
</dbReference>
<name>A0A1G6M2P2_9ACTN</name>
<dbReference type="STRING" id="604330.SAMN04489857_0143"/>
<dbReference type="AlphaFoldDB" id="A0A1G6M2P2"/>
<keyword evidence="3 5" id="KW-0378">Hydrolase</keyword>
<evidence type="ECO:0000259" key="7">
    <source>
        <dbReference type="Pfam" id="PF08244"/>
    </source>
</evidence>
<dbReference type="InterPro" id="IPR013189">
    <property type="entry name" value="Glyco_hydro_32_C"/>
</dbReference>
<dbReference type="Proteomes" id="UP000198528">
    <property type="component" value="Unassembled WGS sequence"/>
</dbReference>
<evidence type="ECO:0000256" key="1">
    <source>
        <dbReference type="ARBA" id="ARBA00009902"/>
    </source>
</evidence>
<keyword evidence="9" id="KW-1185">Reference proteome</keyword>
<dbReference type="RefSeq" id="WP_090847123.1">
    <property type="nucleotide sequence ID" value="NZ_FMZL01000018.1"/>
</dbReference>
<sequence length="483" mass="53566">MSNALERDLDALRIGAEGAARHGRYAQGFHLMPPVGWLNDPNGLCQVDGTFHAFFQYSPFNAAGGVKMWGHSTSGDLLTWDYHGVTLFPDQPADCSGVYSGSALVREVGGRKRMELFYTGNVKLEDADGYDYVRTGREANTVWVTTEDGDAHGPKRVVMTNADYPTDDTCHVRDPKVWEKDGRYLMVQGARRDDDWGEVLVFGSDDLAHWELMSRVTTPARFGYMWECPDYFELSDGEGGSAKVLGVSPQGLEGGDWERRNVYQSGYFTLEGDVTGRCELGDFALWDAGFDFYAPQTFAAEDGRRILIGWMGIPDEPTYGNDPTVASGWQHCFTVPREVTLAGGRVRQSPVRELVARRTDEVRSVDGVLDVEGRTAFDLVLDASACTKDVRVTLADELALTWRDGRLSMAFGRTARSDAGCGRTERWEPLPELRNLRVVGDASSVEVFANDGELCMSTRYYPDRYRVQVDAPGADATLWGISV</sequence>
<dbReference type="InterPro" id="IPR023296">
    <property type="entry name" value="Glyco_hydro_beta-prop_sf"/>
</dbReference>
<protein>
    <recommendedName>
        <fullName evidence="2">beta-fructofuranosidase</fullName>
        <ecNumber evidence="2">3.2.1.26</ecNumber>
    </recommendedName>
</protein>
<reference evidence="9" key="1">
    <citation type="submission" date="2016-10" db="EMBL/GenBank/DDBJ databases">
        <authorList>
            <person name="Varghese N."/>
            <person name="Submissions S."/>
        </authorList>
    </citation>
    <scope>NUCLEOTIDE SEQUENCE [LARGE SCALE GENOMIC DNA]</scope>
    <source>
        <strain evidence="9">DSM 22619</strain>
    </source>
</reference>
<evidence type="ECO:0000256" key="5">
    <source>
        <dbReference type="RuleBase" id="RU362110"/>
    </source>
</evidence>
<evidence type="ECO:0000256" key="3">
    <source>
        <dbReference type="ARBA" id="ARBA00022801"/>
    </source>
</evidence>
<dbReference type="InterPro" id="IPR018053">
    <property type="entry name" value="Glyco_hydro_32_AS"/>
</dbReference>
<dbReference type="SUPFAM" id="SSF75005">
    <property type="entry name" value="Arabinanase/levansucrase/invertase"/>
    <property type="match status" value="1"/>
</dbReference>
<dbReference type="Gene3D" id="2.115.10.20">
    <property type="entry name" value="Glycosyl hydrolase domain, family 43"/>
    <property type="match status" value="1"/>
</dbReference>
<dbReference type="PANTHER" id="PTHR43101">
    <property type="entry name" value="BETA-FRUCTOSIDASE"/>
    <property type="match status" value="1"/>
</dbReference>
<dbReference type="InterPro" id="IPR051214">
    <property type="entry name" value="GH32_Enzymes"/>
</dbReference>
<comment type="similarity">
    <text evidence="1 5">Belongs to the glycosyl hydrolase 32 family.</text>
</comment>